<dbReference type="InterPro" id="IPR011050">
    <property type="entry name" value="Pectin_lyase_fold/virulence"/>
</dbReference>
<comment type="caution">
    <text evidence="2">The sequence shown here is derived from an EMBL/GenBank/DDBJ whole genome shotgun (WGS) entry which is preliminary data.</text>
</comment>
<dbReference type="Pfam" id="PF13018">
    <property type="entry name" value="ESPR"/>
    <property type="match status" value="1"/>
</dbReference>
<sequence length="267" mass="27564">MNKNRYRVVFNRARGALMVVQENGRASHGSGSRDASAGVVPAWLSLSPFALRHVALAVLVAAGVVPIWVNAQVVAGGAHAPSVIQTQNGLQQVNINRPGASGVSMNTYNQFDVPKPGIILNNSPINVQTQLGGIIGGNPNFQAGDAARLIVNQVNSNNPSFIRGKVEIGGAAAQLVIANQAGLVVDGGGFLNTSRATLTTGNPNFGPDGSLTGFNVNQGLISVVGAGLDTANVDQVDLLARAVQINAKAYAKTLNVVADRTKSTTTR</sequence>
<evidence type="ECO:0000313" key="2">
    <source>
        <dbReference type="EMBL" id="KGX16061.1"/>
    </source>
</evidence>
<dbReference type="Proteomes" id="UP000030475">
    <property type="component" value="Unassembled WGS sequence"/>
</dbReference>
<evidence type="ECO:0000259" key="1">
    <source>
        <dbReference type="SMART" id="SM00912"/>
    </source>
</evidence>
<gene>
    <name evidence="2" type="ORF">Y036_5475</name>
</gene>
<proteinExistence type="predicted"/>
<protein>
    <recommendedName>
        <fullName evidence="1">Filamentous haemagglutinin FhaB/tRNA nuclease CdiA-like TPS domain-containing protein</fullName>
    </recommendedName>
</protein>
<evidence type="ECO:0000313" key="3">
    <source>
        <dbReference type="Proteomes" id="UP000030475"/>
    </source>
</evidence>
<dbReference type="Gene3D" id="2.160.20.10">
    <property type="entry name" value="Single-stranded right-handed beta-helix, Pectin lyase-like"/>
    <property type="match status" value="1"/>
</dbReference>
<dbReference type="EMBL" id="JQIM01000008">
    <property type="protein sequence ID" value="KGX16061.1"/>
    <property type="molecule type" value="Genomic_DNA"/>
</dbReference>
<accession>A0AA40JHJ3</accession>
<dbReference type="InterPro" id="IPR024973">
    <property type="entry name" value="ESPR"/>
</dbReference>
<dbReference type="Pfam" id="PF05860">
    <property type="entry name" value="TPS"/>
    <property type="match status" value="1"/>
</dbReference>
<dbReference type="InterPro" id="IPR008638">
    <property type="entry name" value="FhaB/CdiA-like_TPS"/>
</dbReference>
<dbReference type="InterPro" id="IPR012334">
    <property type="entry name" value="Pectin_lyas_fold"/>
</dbReference>
<dbReference type="SUPFAM" id="SSF51126">
    <property type="entry name" value="Pectin lyase-like"/>
    <property type="match status" value="1"/>
</dbReference>
<dbReference type="SMART" id="SM00912">
    <property type="entry name" value="Haemagg_act"/>
    <property type="match status" value="1"/>
</dbReference>
<organism evidence="2 3">
    <name type="scientific">Burkholderia pseudomallei</name>
    <name type="common">Pseudomonas pseudomallei</name>
    <dbReference type="NCBI Taxonomy" id="28450"/>
    <lineage>
        <taxon>Bacteria</taxon>
        <taxon>Pseudomonadati</taxon>
        <taxon>Pseudomonadota</taxon>
        <taxon>Betaproteobacteria</taxon>
        <taxon>Burkholderiales</taxon>
        <taxon>Burkholderiaceae</taxon>
        <taxon>Burkholderia</taxon>
        <taxon>pseudomallei group</taxon>
    </lineage>
</organism>
<dbReference type="NCBIfam" id="TIGR01901">
    <property type="entry name" value="adhes_NPXG"/>
    <property type="match status" value="1"/>
</dbReference>
<reference evidence="2 3" key="1">
    <citation type="submission" date="2014-08" db="EMBL/GenBank/DDBJ databases">
        <authorList>
            <person name="Bunnell A."/>
            <person name="Chain P.S."/>
            <person name="Chertkov O."/>
            <person name="Currie B.J."/>
            <person name="Daligault H.E."/>
            <person name="Davenport K.W."/>
            <person name="Davis C."/>
            <person name="Gleasner C.D."/>
            <person name="Johnson S.L."/>
            <person name="Kaestli M."/>
            <person name="Koren S."/>
            <person name="Kunde Y.A."/>
            <person name="Mayo M."/>
            <person name="McMurry K.K."/>
            <person name="Price E.P."/>
            <person name="Reitenga K.G."/>
            <person name="Robison R."/>
            <person name="Rosovitz M.J."/>
            <person name="Sarovich D.S."/>
            <person name="Teshima H."/>
        </authorList>
    </citation>
    <scope>NUCLEOTIDE SEQUENCE [LARGE SCALE GENOMIC DNA]</scope>
    <source>
        <strain evidence="2 3">MSHR44</strain>
    </source>
</reference>
<dbReference type="AlphaFoldDB" id="A0AA40JHJ3"/>
<feature type="domain" description="Filamentous haemagglutinin FhaB/tRNA nuclease CdiA-like TPS" evidence="1">
    <location>
        <begin position="87"/>
        <end position="208"/>
    </location>
</feature>
<name>A0AA40JHJ3_BURPE</name>